<accession>A0A139WL61</accession>
<dbReference type="AlphaFoldDB" id="A0A139WL61"/>
<dbReference type="InParanoid" id="A0A139WL61"/>
<sequence length="125" mass="14325">MELMSDYKTCQDIDECELSTFGTAKVWVYHMFAEQLGQGADLNVLKDLNWWEVGDFCAHFPGNGTKNEDFAQGHLTLNLTALLTKFLLWKKIKKQLWYIFLLLKLTLGGKSLNHTPSGRKPSEEN</sequence>
<name>A0A139WL61_TRICA</name>
<evidence type="ECO:0000313" key="1">
    <source>
        <dbReference type="EMBL" id="KYB28798.1"/>
    </source>
</evidence>
<organism evidence="1 2">
    <name type="scientific">Tribolium castaneum</name>
    <name type="common">Red flour beetle</name>
    <dbReference type="NCBI Taxonomy" id="7070"/>
    <lineage>
        <taxon>Eukaryota</taxon>
        <taxon>Metazoa</taxon>
        <taxon>Ecdysozoa</taxon>
        <taxon>Arthropoda</taxon>
        <taxon>Hexapoda</taxon>
        <taxon>Insecta</taxon>
        <taxon>Pterygota</taxon>
        <taxon>Neoptera</taxon>
        <taxon>Endopterygota</taxon>
        <taxon>Coleoptera</taxon>
        <taxon>Polyphaga</taxon>
        <taxon>Cucujiformia</taxon>
        <taxon>Tenebrionidae</taxon>
        <taxon>Tenebrionidae incertae sedis</taxon>
        <taxon>Tribolium</taxon>
    </lineage>
</organism>
<protein>
    <submittedName>
        <fullName evidence="1">Uncharacterized protein</fullName>
    </submittedName>
</protein>
<gene>
    <name evidence="1" type="primary">AUGUSTUS-3.0.2_32462</name>
    <name evidence="1" type="ORF">TcasGA2_TC032462</name>
</gene>
<proteinExistence type="predicted"/>
<evidence type="ECO:0000313" key="2">
    <source>
        <dbReference type="Proteomes" id="UP000007266"/>
    </source>
</evidence>
<dbReference type="EMBL" id="KQ971321">
    <property type="protein sequence ID" value="KYB28798.1"/>
    <property type="molecule type" value="Genomic_DNA"/>
</dbReference>
<reference evidence="1 2" key="1">
    <citation type="journal article" date="2008" name="Nature">
        <title>The genome of the model beetle and pest Tribolium castaneum.</title>
        <authorList>
            <consortium name="Tribolium Genome Sequencing Consortium"/>
            <person name="Richards S."/>
            <person name="Gibbs R.A."/>
            <person name="Weinstock G.M."/>
            <person name="Brown S.J."/>
            <person name="Denell R."/>
            <person name="Beeman R.W."/>
            <person name="Gibbs R."/>
            <person name="Beeman R.W."/>
            <person name="Brown S.J."/>
            <person name="Bucher G."/>
            <person name="Friedrich M."/>
            <person name="Grimmelikhuijzen C.J."/>
            <person name="Klingler M."/>
            <person name="Lorenzen M."/>
            <person name="Richards S."/>
            <person name="Roth S."/>
            <person name="Schroder R."/>
            <person name="Tautz D."/>
            <person name="Zdobnov E.M."/>
            <person name="Muzny D."/>
            <person name="Gibbs R.A."/>
            <person name="Weinstock G.M."/>
            <person name="Attaway T."/>
            <person name="Bell S."/>
            <person name="Buhay C.J."/>
            <person name="Chandrabose M.N."/>
            <person name="Chavez D."/>
            <person name="Clerk-Blankenburg K.P."/>
            <person name="Cree A."/>
            <person name="Dao M."/>
            <person name="Davis C."/>
            <person name="Chacko J."/>
            <person name="Dinh H."/>
            <person name="Dugan-Rocha S."/>
            <person name="Fowler G."/>
            <person name="Garner T.T."/>
            <person name="Garnes J."/>
            <person name="Gnirke A."/>
            <person name="Hawes A."/>
            <person name="Hernandez J."/>
            <person name="Hines S."/>
            <person name="Holder M."/>
            <person name="Hume J."/>
            <person name="Jhangiani S.N."/>
            <person name="Joshi V."/>
            <person name="Khan Z.M."/>
            <person name="Jackson L."/>
            <person name="Kovar C."/>
            <person name="Kowis A."/>
            <person name="Lee S."/>
            <person name="Lewis L.R."/>
            <person name="Margolis J."/>
            <person name="Morgan M."/>
            <person name="Nazareth L.V."/>
            <person name="Nguyen N."/>
            <person name="Okwuonu G."/>
            <person name="Parker D."/>
            <person name="Richards S."/>
            <person name="Ruiz S.J."/>
            <person name="Santibanez J."/>
            <person name="Savard J."/>
            <person name="Scherer S.E."/>
            <person name="Schneider B."/>
            <person name="Sodergren E."/>
            <person name="Tautz D."/>
            <person name="Vattahil S."/>
            <person name="Villasana D."/>
            <person name="White C.S."/>
            <person name="Wright R."/>
            <person name="Park Y."/>
            <person name="Beeman R.W."/>
            <person name="Lord J."/>
            <person name="Oppert B."/>
            <person name="Lorenzen M."/>
            <person name="Brown S."/>
            <person name="Wang L."/>
            <person name="Savard J."/>
            <person name="Tautz D."/>
            <person name="Richards S."/>
            <person name="Weinstock G."/>
            <person name="Gibbs R.A."/>
            <person name="Liu Y."/>
            <person name="Worley K."/>
            <person name="Weinstock G."/>
            <person name="Elsik C.G."/>
            <person name="Reese J.T."/>
            <person name="Elhaik E."/>
            <person name="Landan G."/>
            <person name="Graur D."/>
            <person name="Arensburger P."/>
            <person name="Atkinson P."/>
            <person name="Beeman R.W."/>
            <person name="Beidler J."/>
            <person name="Brown S.J."/>
            <person name="Demuth J.P."/>
            <person name="Drury D.W."/>
            <person name="Du Y.Z."/>
            <person name="Fujiwara H."/>
            <person name="Lorenzen M."/>
            <person name="Maselli V."/>
            <person name="Osanai M."/>
            <person name="Park Y."/>
            <person name="Robertson H.M."/>
            <person name="Tu Z."/>
            <person name="Wang J.J."/>
            <person name="Wang S."/>
            <person name="Richards S."/>
            <person name="Song H."/>
            <person name="Zhang L."/>
            <person name="Sodergren E."/>
            <person name="Werner D."/>
            <person name="Stanke M."/>
            <person name="Morgenstern B."/>
            <person name="Solovyev V."/>
            <person name="Kosarev P."/>
            <person name="Brown G."/>
            <person name="Chen H.C."/>
            <person name="Ermolaeva O."/>
            <person name="Hlavina W."/>
            <person name="Kapustin Y."/>
            <person name="Kiryutin B."/>
            <person name="Kitts P."/>
            <person name="Maglott D."/>
            <person name="Pruitt K."/>
            <person name="Sapojnikov V."/>
            <person name="Souvorov A."/>
            <person name="Mackey A.J."/>
            <person name="Waterhouse R.M."/>
            <person name="Wyder S."/>
            <person name="Zdobnov E.M."/>
            <person name="Zdobnov E.M."/>
            <person name="Wyder S."/>
            <person name="Kriventseva E.V."/>
            <person name="Kadowaki T."/>
            <person name="Bork P."/>
            <person name="Aranda M."/>
            <person name="Bao R."/>
            <person name="Beermann A."/>
            <person name="Berns N."/>
            <person name="Bolognesi R."/>
            <person name="Bonneton F."/>
            <person name="Bopp D."/>
            <person name="Brown S.J."/>
            <person name="Bucher G."/>
            <person name="Butts T."/>
            <person name="Chaumot A."/>
            <person name="Denell R.E."/>
            <person name="Ferrier D.E."/>
            <person name="Friedrich M."/>
            <person name="Gordon C.M."/>
            <person name="Jindra M."/>
            <person name="Klingler M."/>
            <person name="Lan Q."/>
            <person name="Lattorff H.M."/>
            <person name="Laudet V."/>
            <person name="von Levetsow C."/>
            <person name="Liu Z."/>
            <person name="Lutz R."/>
            <person name="Lynch J.A."/>
            <person name="da Fonseca R.N."/>
            <person name="Posnien N."/>
            <person name="Reuter R."/>
            <person name="Roth S."/>
            <person name="Savard J."/>
            <person name="Schinko J.B."/>
            <person name="Schmitt C."/>
            <person name="Schoppmeier M."/>
            <person name="Schroder R."/>
            <person name="Shippy T.D."/>
            <person name="Simonnet F."/>
            <person name="Marques-Souza H."/>
            <person name="Tautz D."/>
            <person name="Tomoyasu Y."/>
            <person name="Trauner J."/>
            <person name="Van der Zee M."/>
            <person name="Vervoort M."/>
            <person name="Wittkopp N."/>
            <person name="Wimmer E.A."/>
            <person name="Yang X."/>
            <person name="Jones A.K."/>
            <person name="Sattelle D.B."/>
            <person name="Ebert P.R."/>
            <person name="Nelson D."/>
            <person name="Scott J.G."/>
            <person name="Beeman R.W."/>
            <person name="Muthukrishnan S."/>
            <person name="Kramer K.J."/>
            <person name="Arakane Y."/>
            <person name="Beeman R.W."/>
            <person name="Zhu Q."/>
            <person name="Hogenkamp D."/>
            <person name="Dixit R."/>
            <person name="Oppert B."/>
            <person name="Jiang H."/>
            <person name="Zou Z."/>
            <person name="Marshall J."/>
            <person name="Elpidina E."/>
            <person name="Vinokurov K."/>
            <person name="Oppert C."/>
            <person name="Zou Z."/>
            <person name="Evans J."/>
            <person name="Lu Z."/>
            <person name="Zhao P."/>
            <person name="Sumathipala N."/>
            <person name="Altincicek B."/>
            <person name="Vilcinskas A."/>
            <person name="Williams M."/>
            <person name="Hultmark D."/>
            <person name="Hetru C."/>
            <person name="Jiang H."/>
            <person name="Grimmelikhuijzen C.J."/>
            <person name="Hauser F."/>
            <person name="Cazzamali G."/>
            <person name="Williamson M."/>
            <person name="Park Y."/>
            <person name="Li B."/>
            <person name="Tanaka Y."/>
            <person name="Predel R."/>
            <person name="Neupert S."/>
            <person name="Schachtner J."/>
            <person name="Verleyen P."/>
            <person name="Raible F."/>
            <person name="Bork P."/>
            <person name="Friedrich M."/>
            <person name="Walden K.K."/>
            <person name="Robertson H.M."/>
            <person name="Angeli S."/>
            <person name="Foret S."/>
            <person name="Bucher G."/>
            <person name="Schuetz S."/>
            <person name="Maleszka R."/>
            <person name="Wimmer E.A."/>
            <person name="Beeman R.W."/>
            <person name="Lorenzen M."/>
            <person name="Tomoyasu Y."/>
            <person name="Miller S.C."/>
            <person name="Grossmann D."/>
            <person name="Bucher G."/>
        </authorList>
    </citation>
    <scope>NUCLEOTIDE SEQUENCE [LARGE SCALE GENOMIC DNA]</scope>
    <source>
        <strain evidence="1 2">Georgia GA2</strain>
    </source>
</reference>
<dbReference type="Proteomes" id="UP000007266">
    <property type="component" value="Linkage group 3"/>
</dbReference>
<keyword evidence="2" id="KW-1185">Reference proteome</keyword>
<reference evidence="1 2" key="2">
    <citation type="journal article" date="2010" name="Nucleic Acids Res.">
        <title>BeetleBase in 2010: revisions to provide comprehensive genomic information for Tribolium castaneum.</title>
        <authorList>
            <person name="Kim H.S."/>
            <person name="Murphy T."/>
            <person name="Xia J."/>
            <person name="Caragea D."/>
            <person name="Park Y."/>
            <person name="Beeman R.W."/>
            <person name="Lorenzen M.D."/>
            <person name="Butcher S."/>
            <person name="Manak J.R."/>
            <person name="Brown S.J."/>
        </authorList>
    </citation>
    <scope>GENOME REANNOTATION</scope>
    <source>
        <strain evidence="1 2">Georgia GA2</strain>
    </source>
</reference>